<keyword evidence="10" id="KW-1185">Reference proteome</keyword>
<dbReference type="InterPro" id="IPR044974">
    <property type="entry name" value="Disease_R_plants"/>
</dbReference>
<evidence type="ECO:0008006" key="11">
    <source>
        <dbReference type="Google" id="ProtNLM"/>
    </source>
</evidence>
<dbReference type="Gene3D" id="1.10.10.10">
    <property type="entry name" value="Winged helix-like DNA-binding domain superfamily/Winged helix DNA-binding domain"/>
    <property type="match status" value="1"/>
</dbReference>
<dbReference type="InterPro" id="IPR058922">
    <property type="entry name" value="WHD_DRP"/>
</dbReference>
<dbReference type="EMBL" id="BTGU01000011">
    <property type="protein sequence ID" value="GMN40821.1"/>
    <property type="molecule type" value="Genomic_DNA"/>
</dbReference>
<dbReference type="Pfam" id="PF23598">
    <property type="entry name" value="LRR_14"/>
    <property type="match status" value="1"/>
</dbReference>
<evidence type="ECO:0000259" key="7">
    <source>
        <dbReference type="Pfam" id="PF23559"/>
    </source>
</evidence>
<dbReference type="InterPro" id="IPR027417">
    <property type="entry name" value="P-loop_NTPase"/>
</dbReference>
<evidence type="ECO:0000259" key="5">
    <source>
        <dbReference type="Pfam" id="PF00931"/>
    </source>
</evidence>
<dbReference type="FunFam" id="3.40.50.300:FF:001091">
    <property type="entry name" value="Probable disease resistance protein At1g61300"/>
    <property type="match status" value="1"/>
</dbReference>
<evidence type="ECO:0000313" key="10">
    <source>
        <dbReference type="Proteomes" id="UP001187192"/>
    </source>
</evidence>
<dbReference type="CDD" id="cd14798">
    <property type="entry name" value="RX-CC_like"/>
    <property type="match status" value="1"/>
</dbReference>
<dbReference type="Gene3D" id="1.20.5.4130">
    <property type="match status" value="1"/>
</dbReference>
<dbReference type="FunFam" id="1.10.10.10:FF:000322">
    <property type="entry name" value="Probable disease resistance protein At1g63360"/>
    <property type="match status" value="1"/>
</dbReference>
<feature type="compositionally biased region" description="Basic residues" evidence="4">
    <location>
        <begin position="940"/>
        <end position="953"/>
    </location>
</feature>
<dbReference type="PANTHER" id="PTHR23155:SF1205">
    <property type="entry name" value="DISEASE RESISTANCE PROTEIN RPM1"/>
    <property type="match status" value="1"/>
</dbReference>
<evidence type="ECO:0000313" key="9">
    <source>
        <dbReference type="EMBL" id="GMN40821.1"/>
    </source>
</evidence>
<dbReference type="SUPFAM" id="SSF52058">
    <property type="entry name" value="L domain-like"/>
    <property type="match status" value="1"/>
</dbReference>
<dbReference type="PANTHER" id="PTHR23155">
    <property type="entry name" value="DISEASE RESISTANCE PROTEIN RP"/>
    <property type="match status" value="1"/>
</dbReference>
<protein>
    <recommendedName>
        <fullName evidence="11">Disease resistance protein RPM1-like</fullName>
    </recommendedName>
</protein>
<keyword evidence="2" id="KW-0547">Nucleotide-binding</keyword>
<feature type="domain" description="Disease resistance protein winged helix" evidence="7">
    <location>
        <begin position="438"/>
        <end position="508"/>
    </location>
</feature>
<dbReference type="Gene3D" id="3.80.10.10">
    <property type="entry name" value="Ribonuclease Inhibitor"/>
    <property type="match status" value="1"/>
</dbReference>
<comment type="caution">
    <text evidence="9">The sequence shown here is derived from an EMBL/GenBank/DDBJ whole genome shotgun (WGS) entry which is preliminary data.</text>
</comment>
<gene>
    <name evidence="9" type="ORF">TIFTF001_010044</name>
</gene>
<evidence type="ECO:0000259" key="6">
    <source>
        <dbReference type="Pfam" id="PF18052"/>
    </source>
</evidence>
<evidence type="ECO:0000259" key="8">
    <source>
        <dbReference type="Pfam" id="PF23598"/>
    </source>
</evidence>
<dbReference type="InterPro" id="IPR041118">
    <property type="entry name" value="Rx_N"/>
</dbReference>
<dbReference type="SUPFAM" id="SSF52540">
    <property type="entry name" value="P-loop containing nucleoside triphosphate hydrolases"/>
    <property type="match status" value="1"/>
</dbReference>
<feature type="domain" description="Disease resistance R13L4/SHOC-2-like LRR" evidence="8">
    <location>
        <begin position="552"/>
        <end position="881"/>
    </location>
</feature>
<dbReference type="GO" id="GO:0098542">
    <property type="term" value="P:defense response to other organism"/>
    <property type="evidence" value="ECO:0007669"/>
    <property type="project" value="TreeGrafter"/>
</dbReference>
<sequence length="953" mass="109664">MAESAVTFLLNKLANLIHNEVQQLKGGWEEIVSLKYELENIRAFLRDADTQEESDDEIKTWVKQVRDVSHDAEDVVDEFTLLSEHDHHGEGLYGCLHKLCNCVRNVKARYRLTFELRCINSRITSLFAARRRLVPMLNMAREGSSLINSGNAWRDRRDDALLLDNIDLVGMDGPKRQLIRWLVDGDSERRVVAVSGMGGMGKTALVKNVYDDADVKKHFNAHVWITVSQSFNQKELLKDLIQSLSSVIRRSVRDEGVDNMSIVEMKILVENLLRKRRYLVVLDDVWNLHEWESIKHALPNSSIGSRVMLTTRRADLASTAASSEFKGEVYNLMPLDKGESWNLFCRKAFRGDSCPSYLFKICDSILKKCEGLPLAIVALSGVLATKDKLRIDDWDAVRRSLGAEIHGNDKLEDLKRVLFLSFNDLPYYLKSCFLYLSIFPKGPFKRMKVIRLWIAEGFIEAKEGRTLEEVAQYYLDELLNRSLIQVATTKTDGRIKAYRVHNLLREIIISKSRDQNFAAIVKAPNTAWPNRARRLSVHSTLPTVRQNRSVYQLRSLFLFGVVEKSSLGKYFQLGFKLLRVLDMEAAPIKMFPIEIVDLFFLRHLSLRKTKVKTIPRSIGKLRNLETFDLKHTMVSELPIDILKLQKLRHLLVYRFETNVSYAHFYSESGFKAFSGIGGLQSLQQLCFIEADQACGTVMSELRELSQLRRLGIIKLRKLDGPALCSSIEKLSNLRMLSIKSTEENEEIDLQRLSSPPRLLERLYLTGRLEELPSWIPSLHCLVKLSLKWSRLKTDPLLLLQDLPSLVHLELLQAYDRETLHFKAGKFKKLKLLGLDKFDNLKHVKVGKGAMPCLEKLVIQRCNLLKRVPSGVERLTELKVIEFFDMPDELIMKLCPDGEGEDHWKVAHVPEVYSTYWRDGGWDVYSIEGFKEREKSPPTGKVRRSHRRRSLWKA</sequence>
<accession>A0AA88AI98</accession>
<dbReference type="Pfam" id="PF00931">
    <property type="entry name" value="NB-ARC"/>
    <property type="match status" value="1"/>
</dbReference>
<dbReference type="InterPro" id="IPR002182">
    <property type="entry name" value="NB-ARC"/>
</dbReference>
<dbReference type="InterPro" id="IPR055414">
    <property type="entry name" value="LRR_R13L4/SHOC2-like"/>
</dbReference>
<dbReference type="InterPro" id="IPR032675">
    <property type="entry name" value="LRR_dom_sf"/>
</dbReference>
<dbReference type="GO" id="GO:0043531">
    <property type="term" value="F:ADP binding"/>
    <property type="evidence" value="ECO:0007669"/>
    <property type="project" value="InterPro"/>
</dbReference>
<dbReference type="InterPro" id="IPR042197">
    <property type="entry name" value="Apaf_helical"/>
</dbReference>
<dbReference type="InterPro" id="IPR036388">
    <property type="entry name" value="WH-like_DNA-bd_sf"/>
</dbReference>
<proteinExistence type="predicted"/>
<dbReference type="Pfam" id="PF18052">
    <property type="entry name" value="Rx_N"/>
    <property type="match status" value="1"/>
</dbReference>
<organism evidence="9 10">
    <name type="scientific">Ficus carica</name>
    <name type="common">Common fig</name>
    <dbReference type="NCBI Taxonomy" id="3494"/>
    <lineage>
        <taxon>Eukaryota</taxon>
        <taxon>Viridiplantae</taxon>
        <taxon>Streptophyta</taxon>
        <taxon>Embryophyta</taxon>
        <taxon>Tracheophyta</taxon>
        <taxon>Spermatophyta</taxon>
        <taxon>Magnoliopsida</taxon>
        <taxon>eudicotyledons</taxon>
        <taxon>Gunneridae</taxon>
        <taxon>Pentapetalae</taxon>
        <taxon>rosids</taxon>
        <taxon>fabids</taxon>
        <taxon>Rosales</taxon>
        <taxon>Moraceae</taxon>
        <taxon>Ficeae</taxon>
        <taxon>Ficus</taxon>
    </lineage>
</organism>
<evidence type="ECO:0000256" key="2">
    <source>
        <dbReference type="ARBA" id="ARBA00022741"/>
    </source>
</evidence>
<dbReference type="PRINTS" id="PR00364">
    <property type="entry name" value="DISEASERSIST"/>
</dbReference>
<reference evidence="9" key="1">
    <citation type="submission" date="2023-07" db="EMBL/GenBank/DDBJ databases">
        <title>draft genome sequence of fig (Ficus carica).</title>
        <authorList>
            <person name="Takahashi T."/>
            <person name="Nishimura K."/>
        </authorList>
    </citation>
    <scope>NUCLEOTIDE SEQUENCE</scope>
</reference>
<feature type="domain" description="Disease resistance N-terminal" evidence="6">
    <location>
        <begin position="5"/>
        <end position="87"/>
    </location>
</feature>
<keyword evidence="1" id="KW-0677">Repeat</keyword>
<dbReference type="Gene3D" id="3.40.50.300">
    <property type="entry name" value="P-loop containing nucleotide triphosphate hydrolases"/>
    <property type="match status" value="1"/>
</dbReference>
<name>A0AA88AI98_FICCA</name>
<dbReference type="Proteomes" id="UP001187192">
    <property type="component" value="Unassembled WGS sequence"/>
</dbReference>
<evidence type="ECO:0000256" key="3">
    <source>
        <dbReference type="ARBA" id="ARBA00022821"/>
    </source>
</evidence>
<dbReference type="AlphaFoldDB" id="A0AA88AI98"/>
<evidence type="ECO:0000256" key="1">
    <source>
        <dbReference type="ARBA" id="ARBA00022737"/>
    </source>
</evidence>
<dbReference type="Gene3D" id="1.10.8.430">
    <property type="entry name" value="Helical domain of apoptotic protease-activating factors"/>
    <property type="match status" value="1"/>
</dbReference>
<feature type="domain" description="NB-ARC" evidence="5">
    <location>
        <begin position="174"/>
        <end position="353"/>
    </location>
</feature>
<dbReference type="Pfam" id="PF23559">
    <property type="entry name" value="WHD_DRP"/>
    <property type="match status" value="1"/>
</dbReference>
<dbReference type="InterPro" id="IPR038005">
    <property type="entry name" value="RX-like_CC"/>
</dbReference>
<evidence type="ECO:0000256" key="4">
    <source>
        <dbReference type="SAM" id="MobiDB-lite"/>
    </source>
</evidence>
<keyword evidence="3" id="KW-0611">Plant defense</keyword>
<feature type="region of interest" description="Disordered" evidence="4">
    <location>
        <begin position="934"/>
        <end position="953"/>
    </location>
</feature>